<evidence type="ECO:0000256" key="2">
    <source>
        <dbReference type="ARBA" id="ARBA00022630"/>
    </source>
</evidence>
<feature type="compositionally biased region" description="Low complexity" evidence="4">
    <location>
        <begin position="7"/>
        <end position="16"/>
    </location>
</feature>
<dbReference type="STRING" id="1545044.SAMN05444276_101206"/>
<reference evidence="7" key="1">
    <citation type="submission" date="2016-10" db="EMBL/GenBank/DDBJ databases">
        <authorList>
            <person name="Varghese N."/>
            <person name="Submissions S."/>
        </authorList>
    </citation>
    <scope>NUCLEOTIDE SEQUENCE [LARGE SCALE GENOMIC DNA]</scope>
    <source>
        <strain evidence="7">DSM 29303</strain>
    </source>
</reference>
<dbReference type="Gene3D" id="3.50.50.60">
    <property type="entry name" value="FAD/NAD(P)-binding domain"/>
    <property type="match status" value="2"/>
</dbReference>
<dbReference type="GO" id="GO:0016491">
    <property type="term" value="F:oxidoreductase activity"/>
    <property type="evidence" value="ECO:0007669"/>
    <property type="project" value="UniProtKB-KW"/>
</dbReference>
<dbReference type="InterPro" id="IPR036188">
    <property type="entry name" value="FAD/NAD-bd_sf"/>
</dbReference>
<dbReference type="InterPro" id="IPR023753">
    <property type="entry name" value="FAD/NAD-binding_dom"/>
</dbReference>
<keyword evidence="7" id="KW-1185">Reference proteome</keyword>
<keyword evidence="2" id="KW-0285">Flavoprotein</keyword>
<dbReference type="RefSeq" id="WP_081969193.1">
    <property type="nucleotide sequence ID" value="NZ_FNNA01000001.1"/>
</dbReference>
<dbReference type="PANTHER" id="PTHR48105">
    <property type="entry name" value="THIOREDOXIN REDUCTASE 1-RELATED-RELATED"/>
    <property type="match status" value="1"/>
</dbReference>
<evidence type="ECO:0000256" key="1">
    <source>
        <dbReference type="ARBA" id="ARBA00018719"/>
    </source>
</evidence>
<evidence type="ECO:0000259" key="5">
    <source>
        <dbReference type="Pfam" id="PF07992"/>
    </source>
</evidence>
<evidence type="ECO:0000256" key="3">
    <source>
        <dbReference type="ARBA" id="ARBA00023002"/>
    </source>
</evidence>
<dbReference type="AlphaFoldDB" id="A0A1H2R343"/>
<name>A0A1H2R343_9RHOB</name>
<dbReference type="PRINTS" id="PR00469">
    <property type="entry name" value="PNDRDTASEII"/>
</dbReference>
<accession>A0A1H2R343</accession>
<evidence type="ECO:0000313" key="7">
    <source>
        <dbReference type="Proteomes" id="UP000182944"/>
    </source>
</evidence>
<protein>
    <recommendedName>
        <fullName evidence="1">Thioredoxin reductase</fullName>
    </recommendedName>
</protein>
<evidence type="ECO:0000256" key="4">
    <source>
        <dbReference type="SAM" id="MobiDB-lite"/>
    </source>
</evidence>
<dbReference type="PRINTS" id="PR00368">
    <property type="entry name" value="FADPNR"/>
</dbReference>
<dbReference type="OrthoDB" id="9786503at2"/>
<dbReference type="Pfam" id="PF07992">
    <property type="entry name" value="Pyr_redox_2"/>
    <property type="match status" value="1"/>
</dbReference>
<sequence>MSDRPDSAAPTDAAAPGQWPATPAEAQAPVTPGEDAPVDCLVIGGGPAGLTAAIYLGRFRRRVMLVDRGDGRLKMIPRSHNHAGYPEGVVGTDLIENMAAQARMYGAELEQGEVTTLGRDGEGFRAEWSGGAPIRARTVLIATGVVNHRPPLAEAVHDDAVQRGLLRYCPICDAFEQAGRRIGVLGGDRHGLAEALFLRSYSPDITLLSLTGETLDATEQDEARIAGVTVIPAPVSGFDFDDDTLTLTLADGDRVTLDTLYVALGSHTRNGLGMDLGTELVEGECFATDPHQRTSVEGVYAAGDAVEGLDQISVAMGTGARAAVAIHNDLRAKDGQVLKD</sequence>
<evidence type="ECO:0000313" key="6">
    <source>
        <dbReference type="EMBL" id="SDW13807.1"/>
    </source>
</evidence>
<dbReference type="SUPFAM" id="SSF51905">
    <property type="entry name" value="FAD/NAD(P)-binding domain"/>
    <property type="match status" value="1"/>
</dbReference>
<organism evidence="6 7">
    <name type="scientific">Paracoccus sanguinis</name>
    <dbReference type="NCBI Taxonomy" id="1545044"/>
    <lineage>
        <taxon>Bacteria</taxon>
        <taxon>Pseudomonadati</taxon>
        <taxon>Pseudomonadota</taxon>
        <taxon>Alphaproteobacteria</taxon>
        <taxon>Rhodobacterales</taxon>
        <taxon>Paracoccaceae</taxon>
        <taxon>Paracoccus</taxon>
    </lineage>
</organism>
<gene>
    <name evidence="6" type="ORF">SAMN05444276_101206</name>
</gene>
<keyword evidence="3" id="KW-0560">Oxidoreductase</keyword>
<dbReference type="Proteomes" id="UP000182944">
    <property type="component" value="Unassembled WGS sequence"/>
</dbReference>
<feature type="domain" description="FAD/NAD(P)-binding" evidence="5">
    <location>
        <begin position="39"/>
        <end position="319"/>
    </location>
</feature>
<proteinExistence type="predicted"/>
<feature type="region of interest" description="Disordered" evidence="4">
    <location>
        <begin position="1"/>
        <end position="32"/>
    </location>
</feature>
<dbReference type="EMBL" id="FNNA01000001">
    <property type="protein sequence ID" value="SDW13807.1"/>
    <property type="molecule type" value="Genomic_DNA"/>
</dbReference>
<dbReference type="InterPro" id="IPR050097">
    <property type="entry name" value="Ferredoxin-NADP_redctase_2"/>
</dbReference>